<keyword evidence="6" id="KW-1185">Reference proteome</keyword>
<keyword evidence="2" id="KW-0378">Hydrolase</keyword>
<dbReference type="InterPro" id="IPR001314">
    <property type="entry name" value="Peptidase_S1A"/>
</dbReference>
<dbReference type="EMBL" id="JAUDFV010000166">
    <property type="protein sequence ID" value="KAL2712518.1"/>
    <property type="molecule type" value="Genomic_DNA"/>
</dbReference>
<dbReference type="PROSITE" id="PS00134">
    <property type="entry name" value="TRYPSIN_HIS"/>
    <property type="match status" value="1"/>
</dbReference>
<evidence type="ECO:0000256" key="3">
    <source>
        <dbReference type="SAM" id="Phobius"/>
    </source>
</evidence>
<dbReference type="PRINTS" id="PR00722">
    <property type="entry name" value="CHYMOTRYPSIN"/>
</dbReference>
<organism evidence="5 6">
    <name type="scientific">Vespula squamosa</name>
    <name type="common">Southern yellow jacket</name>
    <name type="synonym">Wasp</name>
    <dbReference type="NCBI Taxonomy" id="30214"/>
    <lineage>
        <taxon>Eukaryota</taxon>
        <taxon>Metazoa</taxon>
        <taxon>Ecdysozoa</taxon>
        <taxon>Arthropoda</taxon>
        <taxon>Hexapoda</taxon>
        <taxon>Insecta</taxon>
        <taxon>Pterygota</taxon>
        <taxon>Neoptera</taxon>
        <taxon>Endopterygota</taxon>
        <taxon>Hymenoptera</taxon>
        <taxon>Apocrita</taxon>
        <taxon>Aculeata</taxon>
        <taxon>Vespoidea</taxon>
        <taxon>Vespidae</taxon>
        <taxon>Vespinae</taxon>
        <taxon>Vespula</taxon>
    </lineage>
</organism>
<dbReference type="PANTHER" id="PTHR24253">
    <property type="entry name" value="TRANSMEMBRANE PROTEASE SERINE"/>
    <property type="match status" value="1"/>
</dbReference>
<name>A0ABD1ZVX1_VESSQ</name>
<evidence type="ECO:0000313" key="6">
    <source>
        <dbReference type="Proteomes" id="UP001607302"/>
    </source>
</evidence>
<comment type="caution">
    <text evidence="5">The sequence shown here is derived from an EMBL/GenBank/DDBJ whole genome shotgun (WGS) entry which is preliminary data.</text>
</comment>
<dbReference type="Gene3D" id="2.40.10.10">
    <property type="entry name" value="Trypsin-like serine proteases"/>
    <property type="match status" value="1"/>
</dbReference>
<dbReference type="GO" id="GO:0006508">
    <property type="term" value="P:proteolysis"/>
    <property type="evidence" value="ECO:0007669"/>
    <property type="project" value="UniProtKB-KW"/>
</dbReference>
<dbReference type="InterPro" id="IPR009003">
    <property type="entry name" value="Peptidase_S1_PA"/>
</dbReference>
<reference evidence="5 6" key="1">
    <citation type="journal article" date="2024" name="Ann. Entomol. Soc. Am.">
        <title>Genomic analyses of the southern and eastern yellowjacket wasps (Hymenoptera: Vespidae) reveal evolutionary signatures of social life.</title>
        <authorList>
            <person name="Catto M.A."/>
            <person name="Caine P.B."/>
            <person name="Orr S.E."/>
            <person name="Hunt B.G."/>
            <person name="Goodisman M.A.D."/>
        </authorList>
    </citation>
    <scope>NUCLEOTIDE SEQUENCE [LARGE SCALE GENOMIC DNA]</scope>
    <source>
        <strain evidence="5">233</strain>
        <tissue evidence="5">Head and thorax</tissue>
    </source>
</reference>
<dbReference type="PANTHER" id="PTHR24253:SF95">
    <property type="entry name" value="CLIP DOMAIN-CONTAINING SERINE PROTEASE"/>
    <property type="match status" value="1"/>
</dbReference>
<dbReference type="PROSITE" id="PS00135">
    <property type="entry name" value="TRYPSIN_SER"/>
    <property type="match status" value="1"/>
</dbReference>
<keyword evidence="3" id="KW-1133">Transmembrane helix</keyword>
<dbReference type="PROSITE" id="PS50240">
    <property type="entry name" value="TRYPSIN_DOM"/>
    <property type="match status" value="1"/>
</dbReference>
<feature type="domain" description="Peptidase S1" evidence="4">
    <location>
        <begin position="128"/>
        <end position="403"/>
    </location>
</feature>
<feature type="transmembrane region" description="Helical" evidence="3">
    <location>
        <begin position="7"/>
        <end position="30"/>
    </location>
</feature>
<keyword evidence="2" id="KW-0720">Serine protease</keyword>
<dbReference type="InterPro" id="IPR001254">
    <property type="entry name" value="Trypsin_dom"/>
</dbReference>
<sequence>MDLQREFLSIVIVFSLVLYWNVLFIVAIVRKSEKSWSIYSSIVLILSDTVVLKFSDIVIASRNLFKIRRITVEDFSSCSINISHSLDLSIECEEYGKLVYEIEASPVLRIGAGSNVVSRCAIVETPLIVGGIKAKMAEFPHMAVIGFGRNLSDVSWLCGGSIISERYVLTAAHCLESRDKYYHSHEMMYFLIGNYENNSGKFERITYSGPAVMVRVGMTNLEIKEDCFQERKILRRIKHPDYQLPAKYHDLGLIELDHPLELNPNVRPACLETNFQPPGKQAIATGFGKTVYDATSINKDLMKVQLNYITERSCKKRYRFDLGHRYMPKGFIRNFLCAGRIEGGKDTCQGDSGGPLQRVLAHPYCTYSIVGVTSFGKFCAMKNSPAIYTRVSSYLDWIESIVWP</sequence>
<dbReference type="InterPro" id="IPR033116">
    <property type="entry name" value="TRYPSIN_SER"/>
</dbReference>
<evidence type="ECO:0000313" key="5">
    <source>
        <dbReference type="EMBL" id="KAL2712518.1"/>
    </source>
</evidence>
<keyword evidence="3" id="KW-0812">Transmembrane</keyword>
<evidence type="ECO:0000259" key="4">
    <source>
        <dbReference type="PROSITE" id="PS50240"/>
    </source>
</evidence>
<dbReference type="AlphaFoldDB" id="A0ABD1ZVX1"/>
<dbReference type="GO" id="GO:0008236">
    <property type="term" value="F:serine-type peptidase activity"/>
    <property type="evidence" value="ECO:0007669"/>
    <property type="project" value="UniProtKB-KW"/>
</dbReference>
<accession>A0ABD1ZVX1</accession>
<keyword evidence="2" id="KW-0645">Protease</keyword>
<protein>
    <submittedName>
        <fullName evidence="5">Serine protease snake-like isoform X1</fullName>
    </submittedName>
</protein>
<gene>
    <name evidence="5" type="ORF">V1478_018041</name>
</gene>
<keyword evidence="3" id="KW-0472">Membrane</keyword>
<dbReference type="Proteomes" id="UP001607302">
    <property type="component" value="Unassembled WGS sequence"/>
</dbReference>
<keyword evidence="1" id="KW-1015">Disulfide bond</keyword>
<dbReference type="InterPro" id="IPR043504">
    <property type="entry name" value="Peptidase_S1_PA_chymotrypsin"/>
</dbReference>
<proteinExistence type="predicted"/>
<evidence type="ECO:0000256" key="2">
    <source>
        <dbReference type="RuleBase" id="RU363034"/>
    </source>
</evidence>
<dbReference type="InterPro" id="IPR018114">
    <property type="entry name" value="TRYPSIN_HIS"/>
</dbReference>
<evidence type="ECO:0000256" key="1">
    <source>
        <dbReference type="ARBA" id="ARBA00023157"/>
    </source>
</evidence>
<dbReference type="CDD" id="cd00190">
    <property type="entry name" value="Tryp_SPc"/>
    <property type="match status" value="1"/>
</dbReference>
<dbReference type="SMART" id="SM00020">
    <property type="entry name" value="Tryp_SPc"/>
    <property type="match status" value="1"/>
</dbReference>
<dbReference type="Pfam" id="PF00089">
    <property type="entry name" value="Trypsin"/>
    <property type="match status" value="1"/>
</dbReference>
<dbReference type="SUPFAM" id="SSF50494">
    <property type="entry name" value="Trypsin-like serine proteases"/>
    <property type="match status" value="1"/>
</dbReference>